<dbReference type="InterPro" id="IPR006118">
    <property type="entry name" value="Recombinase_CS"/>
</dbReference>
<dbReference type="InterPro" id="IPR025296">
    <property type="entry name" value="DUF4158"/>
</dbReference>
<dbReference type="InterPro" id="IPR002513">
    <property type="entry name" value="Tn3_Tnp_DDE_dom"/>
</dbReference>
<dbReference type="GO" id="GO:0003677">
    <property type="term" value="F:DNA binding"/>
    <property type="evidence" value="ECO:0007669"/>
    <property type="project" value="UniProtKB-KW"/>
</dbReference>
<evidence type="ECO:0000256" key="8">
    <source>
        <dbReference type="PROSITE-ProRule" id="PRU10137"/>
    </source>
</evidence>
<keyword evidence="3" id="KW-0815">Transposition</keyword>
<keyword evidence="10" id="KW-0614">Plasmid</keyword>
<dbReference type="Pfam" id="PF13700">
    <property type="entry name" value="DUF4158"/>
    <property type="match status" value="1"/>
</dbReference>
<dbReference type="PANTHER" id="PTHR30461">
    <property type="entry name" value="DNA-INVERTASE FROM LAMBDOID PROPHAGE"/>
    <property type="match status" value="1"/>
</dbReference>
<reference evidence="10" key="1">
    <citation type="journal article" date="2021" name="Sci. Rep.">
        <title>Antibiotic resistance plasmid composition and architecture in Escherichia coli isolates from meat.</title>
        <authorList>
            <person name="Darphorn T.S."/>
            <person name="Bel K."/>
            <person name="Koenders-van Sint Anneland B.B."/>
            <person name="Brul S."/>
            <person name="Ter Kuile B.H."/>
        </authorList>
    </citation>
    <scope>NUCLEOTIDE SEQUENCE</scope>
    <source>
        <strain evidence="10">ESBL3215</strain>
    </source>
</reference>
<sequence>MRLFGYARVSTSQQSLDLQVRALKDAGVKANRIFTDKASGSSTDREGLDLLRMKVEEGDVILVKKLDRLGRDTADMIQLIKEFDAQGVAVRFIDDGISTDGDITVGTDPVINEPDCHALSVKFLYQLDHIGSVAAKTVELLNQNDITFLTDMNHIPSGVRHFTARQLGIRDITVLAEYGQRENTRREHAALIRQHYQYREFAWPWTFRLTRLLYTRSWISNERPGLLFDLATGWLMQHRIILPGATTLTRLISEVREKATLRLWNKLALIPSAEQRSQLEMLLGPTDCSRLSLLESLKKGPVTISGPAFNEAIERWKTLNDFGLHAENLSTLPAVRLKNLARYAGMTSVFNIARMSPQKRMAVLVAFVLAWETLALDDALDVLDAMLAVIIRDARKIGQKKRLRSLKDLDKSALALASACSYLLKEETPDESIRAEVFSYIPRQKLAENITLVREIARPSDDNFHEEMVEQYGRVRRFLPHLLNTVKFSSAPAGVTTLNACDYLSREFSSRRQFFDDAPTEIISRSWKRLVINKEKHITRRGYTLCFLSKLQDSLRRRDVYVTGSNRWGDPRARLLQGADWQANRIKVYRSLGHPTDPQEAIKSLGHQLDSRYRQVAARLCENEAVELDVSGPKPRLTISPLASLDEPDSLKRLSKMISDLLPPVDLTELLLEINAHTGFADEFFHASEASARVDDLPVSISAVLMAEACNIGLEPLIRSNVPALTRHRLNWTKANYLRAETITSANARLVDFQATLPLAQIWGGGEVASADGMRFVTPVRTINAGPNRKYFGNNRGITWYNFVSDQYSGFHGIVIPGTLRDSIFVLEGLLEQETGLNPTEIMTDTAGASELVFGLFWLLGYQFSPRLADAGASVFWRMDHDADYGVLNDIARGQSDPRKIVLQWDEMIRTAGSLKLGKVQVSVLVRSLLKSERPSGLTQAIIEVGRINKTLYLLNYIDDEDYRRRILTQLNRGESRHAVARAICHGQKGEIRKRYTDGQEDQLGTLGLVTNAVVLWNTIYMQAALDHLRAQGETLNDEDIARLSPLCHGHINMLGHYSFTLAELVTKGHLRPLKEASEAENVA</sequence>
<dbReference type="GO" id="GO:0015074">
    <property type="term" value="P:DNA integration"/>
    <property type="evidence" value="ECO:0007669"/>
    <property type="project" value="UniProtKB-KW"/>
</dbReference>
<evidence type="ECO:0000256" key="2">
    <source>
        <dbReference type="ARBA" id="ARBA00009913"/>
    </source>
</evidence>
<dbReference type="PROSITE" id="PS00398">
    <property type="entry name" value="RECOMBINASES_2"/>
    <property type="match status" value="1"/>
</dbReference>
<comment type="similarity">
    <text evidence="1">Belongs to the transposase 7 family.</text>
</comment>
<accession>A0A890DH97</accession>
<dbReference type="NCBIfam" id="NF033527">
    <property type="entry name" value="transpos_Tn3"/>
    <property type="match status" value="1"/>
</dbReference>
<keyword evidence="6" id="KW-0233">DNA recombination</keyword>
<dbReference type="Pfam" id="PF01526">
    <property type="entry name" value="DDE_Tnp_Tn3"/>
    <property type="match status" value="1"/>
</dbReference>
<dbReference type="SMART" id="SM00857">
    <property type="entry name" value="Resolvase"/>
    <property type="match status" value="1"/>
</dbReference>
<proteinExistence type="inferred from homology"/>
<dbReference type="PROSITE" id="PS51736">
    <property type="entry name" value="RECOMBINASES_3"/>
    <property type="match status" value="1"/>
</dbReference>
<organism evidence="10">
    <name type="scientific">Escherichia coli</name>
    <dbReference type="NCBI Taxonomy" id="562"/>
    <lineage>
        <taxon>Bacteria</taxon>
        <taxon>Pseudomonadati</taxon>
        <taxon>Pseudomonadota</taxon>
        <taxon>Gammaproteobacteria</taxon>
        <taxon>Enterobacterales</taxon>
        <taxon>Enterobacteriaceae</taxon>
        <taxon>Escherichia</taxon>
    </lineage>
</organism>
<keyword evidence="5" id="KW-0238">DNA-binding</keyword>
<dbReference type="Gene3D" id="3.40.50.1390">
    <property type="entry name" value="Resolvase, N-terminal catalytic domain"/>
    <property type="match status" value="1"/>
</dbReference>
<protein>
    <submittedName>
        <fullName evidence="10">Mobile element protein</fullName>
    </submittedName>
</protein>
<dbReference type="EMBL" id="MW390531">
    <property type="protein sequence ID" value="QRG43773.1"/>
    <property type="molecule type" value="Genomic_DNA"/>
</dbReference>
<evidence type="ECO:0000256" key="5">
    <source>
        <dbReference type="ARBA" id="ARBA00023125"/>
    </source>
</evidence>
<dbReference type="SUPFAM" id="SSF53041">
    <property type="entry name" value="Resolvase-like"/>
    <property type="match status" value="1"/>
</dbReference>
<dbReference type="PANTHER" id="PTHR30461:SF26">
    <property type="entry name" value="RESOLVASE HOMOLOG YNEB"/>
    <property type="match status" value="1"/>
</dbReference>
<name>A0A890DH97_ECOLX</name>
<dbReference type="CDD" id="cd03768">
    <property type="entry name" value="SR_ResInv"/>
    <property type="match status" value="1"/>
</dbReference>
<dbReference type="GO" id="GO:0000150">
    <property type="term" value="F:DNA strand exchange activity"/>
    <property type="evidence" value="ECO:0007669"/>
    <property type="project" value="InterPro"/>
</dbReference>
<evidence type="ECO:0000313" key="10">
    <source>
        <dbReference type="EMBL" id="QRG43773.1"/>
    </source>
</evidence>
<dbReference type="InterPro" id="IPR050639">
    <property type="entry name" value="SSR_resolvase"/>
</dbReference>
<evidence type="ECO:0000256" key="6">
    <source>
        <dbReference type="ARBA" id="ARBA00023172"/>
    </source>
</evidence>
<evidence type="ECO:0000259" key="9">
    <source>
        <dbReference type="PROSITE" id="PS51736"/>
    </source>
</evidence>
<evidence type="ECO:0000256" key="3">
    <source>
        <dbReference type="ARBA" id="ARBA00022578"/>
    </source>
</evidence>
<feature type="active site" description="O-(5'-phospho-DNA)-serine intermediate" evidence="7 8">
    <location>
        <position position="10"/>
    </location>
</feature>
<dbReference type="InterPro" id="IPR047653">
    <property type="entry name" value="Tn3-like_transpos"/>
</dbReference>
<dbReference type="InterPro" id="IPR036162">
    <property type="entry name" value="Resolvase-like_N_sf"/>
</dbReference>
<evidence type="ECO:0000256" key="7">
    <source>
        <dbReference type="PIRSR" id="PIRSR606118-50"/>
    </source>
</evidence>
<dbReference type="InterPro" id="IPR006119">
    <property type="entry name" value="Resolv_N"/>
</dbReference>
<dbReference type="GO" id="GO:0004803">
    <property type="term" value="F:transposase activity"/>
    <property type="evidence" value="ECO:0007669"/>
    <property type="project" value="InterPro"/>
</dbReference>
<geneLocation type="plasmid" evidence="10">
    <name>pESBL3215-IncI</name>
</geneLocation>
<comment type="similarity">
    <text evidence="2">Belongs to the site-specific recombinase resolvase family.</text>
</comment>
<keyword evidence="4" id="KW-0229">DNA integration</keyword>
<feature type="domain" description="Resolvase/invertase-type recombinase catalytic" evidence="9">
    <location>
        <begin position="2"/>
        <end position="145"/>
    </location>
</feature>
<evidence type="ECO:0000256" key="4">
    <source>
        <dbReference type="ARBA" id="ARBA00022908"/>
    </source>
</evidence>
<dbReference type="Pfam" id="PF00239">
    <property type="entry name" value="Resolvase"/>
    <property type="match status" value="1"/>
</dbReference>
<dbReference type="PROSITE" id="PS00397">
    <property type="entry name" value="RECOMBINASES_1"/>
    <property type="match status" value="1"/>
</dbReference>
<dbReference type="AlphaFoldDB" id="A0A890DH97"/>
<dbReference type="GO" id="GO:0006313">
    <property type="term" value="P:DNA transposition"/>
    <property type="evidence" value="ECO:0007669"/>
    <property type="project" value="InterPro"/>
</dbReference>
<evidence type="ECO:0000256" key="1">
    <source>
        <dbReference type="ARBA" id="ARBA00009402"/>
    </source>
</evidence>